<proteinExistence type="predicted"/>
<evidence type="ECO:0000313" key="2">
    <source>
        <dbReference type="EMBL" id="RZQ64981.1"/>
    </source>
</evidence>
<evidence type="ECO:0000256" key="1">
    <source>
        <dbReference type="SAM" id="MobiDB-lite"/>
    </source>
</evidence>
<accession>A0A4Q7JB04</accession>
<dbReference type="Pfam" id="PF14081">
    <property type="entry name" value="DUF4262"/>
    <property type="match status" value="1"/>
</dbReference>
<reference evidence="2 3" key="1">
    <citation type="submission" date="2019-02" db="EMBL/GenBank/DDBJ databases">
        <title>Draft genome sequence of Amycolatopsis sp. 8-3EHSu isolated from roots of Suaeda maritima.</title>
        <authorList>
            <person name="Duangmal K."/>
            <person name="Chantavorakit T."/>
        </authorList>
    </citation>
    <scope>NUCLEOTIDE SEQUENCE [LARGE SCALE GENOMIC DNA]</scope>
    <source>
        <strain evidence="2 3">8-3EHSu</strain>
    </source>
</reference>
<dbReference type="OrthoDB" id="511192at2"/>
<name>A0A4Q7JB04_9PSEU</name>
<dbReference type="EMBL" id="SFCC01000002">
    <property type="protein sequence ID" value="RZQ64981.1"/>
    <property type="molecule type" value="Genomic_DNA"/>
</dbReference>
<dbReference type="AlphaFoldDB" id="A0A4Q7JB04"/>
<evidence type="ECO:0000313" key="3">
    <source>
        <dbReference type="Proteomes" id="UP000292003"/>
    </source>
</evidence>
<dbReference type="InterPro" id="IPR025358">
    <property type="entry name" value="DUF4262"/>
</dbReference>
<organism evidence="2 3">
    <name type="scientific">Amycolatopsis suaedae</name>
    <dbReference type="NCBI Taxonomy" id="2510978"/>
    <lineage>
        <taxon>Bacteria</taxon>
        <taxon>Bacillati</taxon>
        <taxon>Actinomycetota</taxon>
        <taxon>Actinomycetes</taxon>
        <taxon>Pseudonocardiales</taxon>
        <taxon>Pseudonocardiaceae</taxon>
        <taxon>Amycolatopsis</taxon>
    </lineage>
</organism>
<feature type="region of interest" description="Disordered" evidence="1">
    <location>
        <begin position="142"/>
        <end position="163"/>
    </location>
</feature>
<protein>
    <submittedName>
        <fullName evidence="2">DUF4262 domain-containing protein</fullName>
    </submittedName>
</protein>
<sequence>MPTPAQLIHFLDQEDARTRDMIRRYGWAIEYVYGSQRSGPPFGYTVGLSGYEHPELILFGWGTANTGYMLNELGARIREGDRMYDGRIVAFEEGVHRALLIEVPDSATHLVAANRVYREPGEPPVPALQVVTDDRWGYFPWEQGYSEPDERQPVLGTRPGTAQ</sequence>
<dbReference type="RefSeq" id="WP_130473768.1">
    <property type="nucleotide sequence ID" value="NZ_SFCC01000002.1"/>
</dbReference>
<dbReference type="Proteomes" id="UP000292003">
    <property type="component" value="Unassembled WGS sequence"/>
</dbReference>
<keyword evidence="3" id="KW-1185">Reference proteome</keyword>
<gene>
    <name evidence="2" type="ORF">EWH70_03475</name>
</gene>
<comment type="caution">
    <text evidence="2">The sequence shown here is derived from an EMBL/GenBank/DDBJ whole genome shotgun (WGS) entry which is preliminary data.</text>
</comment>